<organism evidence="5 6">
    <name type="scientific">Devosia insulae DS-56</name>
    <dbReference type="NCBI Taxonomy" id="1116389"/>
    <lineage>
        <taxon>Bacteria</taxon>
        <taxon>Pseudomonadati</taxon>
        <taxon>Pseudomonadota</taxon>
        <taxon>Alphaproteobacteria</taxon>
        <taxon>Hyphomicrobiales</taxon>
        <taxon>Devosiaceae</taxon>
        <taxon>Devosia</taxon>
    </lineage>
</organism>
<keyword evidence="3" id="KW-0732">Signal</keyword>
<dbReference type="AlphaFoldDB" id="A0A1E5XSV5"/>
<comment type="similarity">
    <text evidence="2">Belongs to the bacterial solute-binding protein 5 family.</text>
</comment>
<proteinExistence type="inferred from homology"/>
<comment type="subcellular location">
    <subcellularLocation>
        <location evidence="1">Periplasm</location>
    </subcellularLocation>
</comment>
<evidence type="ECO:0000256" key="3">
    <source>
        <dbReference type="SAM" id="SignalP"/>
    </source>
</evidence>
<dbReference type="InterPro" id="IPR000914">
    <property type="entry name" value="SBP_5_dom"/>
</dbReference>
<evidence type="ECO:0000259" key="4">
    <source>
        <dbReference type="Pfam" id="PF00496"/>
    </source>
</evidence>
<dbReference type="GO" id="GO:0015833">
    <property type="term" value="P:peptide transport"/>
    <property type="evidence" value="ECO:0007669"/>
    <property type="project" value="TreeGrafter"/>
</dbReference>
<dbReference type="Proteomes" id="UP000095463">
    <property type="component" value="Unassembled WGS sequence"/>
</dbReference>
<dbReference type="RefSeq" id="WP_069909162.1">
    <property type="nucleotide sequence ID" value="NZ_LAJE02000150.1"/>
</dbReference>
<dbReference type="PANTHER" id="PTHR30290:SF62">
    <property type="entry name" value="OLIGOPEPTIDE ABC TRANSPORTER, PERIPLASMIC OLIGOPEPTIDE-BINDING PROTEIN"/>
    <property type="match status" value="1"/>
</dbReference>
<dbReference type="Gene3D" id="3.40.190.10">
    <property type="entry name" value="Periplasmic binding protein-like II"/>
    <property type="match status" value="1"/>
</dbReference>
<dbReference type="PIRSF" id="PIRSF002741">
    <property type="entry name" value="MppA"/>
    <property type="match status" value="1"/>
</dbReference>
<dbReference type="InterPro" id="IPR039424">
    <property type="entry name" value="SBP_5"/>
</dbReference>
<dbReference type="PANTHER" id="PTHR30290">
    <property type="entry name" value="PERIPLASMIC BINDING COMPONENT OF ABC TRANSPORTER"/>
    <property type="match status" value="1"/>
</dbReference>
<feature type="chain" id="PRO_5009190571" evidence="3">
    <location>
        <begin position="30"/>
        <end position="643"/>
    </location>
</feature>
<dbReference type="GO" id="GO:0043190">
    <property type="term" value="C:ATP-binding cassette (ABC) transporter complex"/>
    <property type="evidence" value="ECO:0007669"/>
    <property type="project" value="InterPro"/>
</dbReference>
<name>A0A1E5XSV5_9HYPH</name>
<comment type="caution">
    <text evidence="5">The sequence shown here is derived from an EMBL/GenBank/DDBJ whole genome shotgun (WGS) entry which is preliminary data.</text>
</comment>
<feature type="signal peptide" evidence="3">
    <location>
        <begin position="1"/>
        <end position="29"/>
    </location>
</feature>
<dbReference type="GO" id="GO:1904680">
    <property type="term" value="F:peptide transmembrane transporter activity"/>
    <property type="evidence" value="ECO:0007669"/>
    <property type="project" value="TreeGrafter"/>
</dbReference>
<accession>A0A1E5XSV5</accession>
<dbReference type="Gene3D" id="3.10.105.10">
    <property type="entry name" value="Dipeptide-binding Protein, Domain 3"/>
    <property type="match status" value="1"/>
</dbReference>
<evidence type="ECO:0000256" key="1">
    <source>
        <dbReference type="ARBA" id="ARBA00004418"/>
    </source>
</evidence>
<dbReference type="CDD" id="cd08500">
    <property type="entry name" value="PBP2_NikA_DppA_OppA_like_4"/>
    <property type="match status" value="1"/>
</dbReference>
<sequence length="643" mass="71660">MIKLSRRLFVTSSLATLAAAATGLGPALAAAIGEAPMLKALADAGTLPPLVDRLPKNPMVVTPLREVGKYGGTWRSTIVGGGSLSMLFRYQAYEPLMRYNPEWTGVIPNVAESVVANDAATEFTFKLREGHKWSDGQPYTTDDVMFWYEDVFSNPDIEVTNQDHLIIGEDKAVFAKVDALTFTVSFKSSNGLFLLLLAWADSDQTTRFPKHYLSQFLPKYNPDADKLATDQGLSGWVQLFQKKSGAALEDDFFTNSEIPVLHPWKMKVAPGESTEHAIAERNPYYFKVDTAGNQLPYLDSIDYVLVADAQVLLLKCLQGEIDLLDQYIGTPTNKSVLFDGKERGGYDFYTTLSTQPNEMAICLNMTHPDKVKAELYSNKDFRIGLSHAIDRQALIDSVFVGIGSPSQPAIAEGDPLYNERLAKQFTEFDLAKANEFLDKAAPNKDADGYRLDSSGRRITIIVEQDQNRLEMVDMMQLMMPMLKAVGIDGQLKLIDRSLWEVRIRQNMDYDATTNRFGGGIGLAAMLDPRYFVPYSGNAFYAMGWQIWYNDKTAANAVEPPAQVQDALKLYDVVKSTVDDAKRVEAFKQILEIAADQFYCIGIKVPNDAYGIVRNDFHNVPEKMPNSFGYPTPAPTNPEQYFKA</sequence>
<dbReference type="Pfam" id="PF00496">
    <property type="entry name" value="SBP_bac_5"/>
    <property type="match status" value="1"/>
</dbReference>
<dbReference type="EMBL" id="LAJE02000150">
    <property type="protein sequence ID" value="OEO31668.1"/>
    <property type="molecule type" value="Genomic_DNA"/>
</dbReference>
<gene>
    <name evidence="5" type="ORF">VW23_015155</name>
</gene>
<keyword evidence="6" id="KW-1185">Reference proteome</keyword>
<dbReference type="OrthoDB" id="9803988at2"/>
<dbReference type="PROSITE" id="PS51318">
    <property type="entry name" value="TAT"/>
    <property type="match status" value="1"/>
</dbReference>
<dbReference type="SUPFAM" id="SSF53850">
    <property type="entry name" value="Periplasmic binding protein-like II"/>
    <property type="match status" value="1"/>
</dbReference>
<reference evidence="5 6" key="1">
    <citation type="journal article" date="2015" name="Genome Announc.">
        <title>Genome Assemblies of Three Soil-Associated Devosia species: D. insulae, D. limi, and D. soli.</title>
        <authorList>
            <person name="Hassan Y.I."/>
            <person name="Lepp D."/>
            <person name="Zhou T."/>
        </authorList>
    </citation>
    <scope>NUCLEOTIDE SEQUENCE [LARGE SCALE GENOMIC DNA]</scope>
    <source>
        <strain evidence="5 6">DS-56</strain>
    </source>
</reference>
<evidence type="ECO:0000256" key="2">
    <source>
        <dbReference type="ARBA" id="ARBA00005695"/>
    </source>
</evidence>
<feature type="domain" description="Solute-binding protein family 5" evidence="4">
    <location>
        <begin position="106"/>
        <end position="519"/>
    </location>
</feature>
<protein>
    <submittedName>
        <fullName evidence="5">ABC transporter substrate-binding protein</fullName>
    </submittedName>
</protein>
<dbReference type="InterPro" id="IPR030678">
    <property type="entry name" value="Peptide/Ni-bd"/>
</dbReference>
<evidence type="ECO:0000313" key="6">
    <source>
        <dbReference type="Proteomes" id="UP000095463"/>
    </source>
</evidence>
<dbReference type="GO" id="GO:0030288">
    <property type="term" value="C:outer membrane-bounded periplasmic space"/>
    <property type="evidence" value="ECO:0007669"/>
    <property type="project" value="UniProtKB-ARBA"/>
</dbReference>
<dbReference type="InterPro" id="IPR006311">
    <property type="entry name" value="TAT_signal"/>
</dbReference>
<evidence type="ECO:0000313" key="5">
    <source>
        <dbReference type="EMBL" id="OEO31668.1"/>
    </source>
</evidence>